<dbReference type="SMART" id="SM00388">
    <property type="entry name" value="HisKA"/>
    <property type="match status" value="1"/>
</dbReference>
<protein>
    <recommendedName>
        <fullName evidence="3">histidine kinase</fullName>
        <ecNumber evidence="3">2.7.13.3</ecNumber>
    </recommendedName>
</protein>
<keyword evidence="13 14" id="KW-0472">Membrane</keyword>
<dbReference type="InterPro" id="IPR003661">
    <property type="entry name" value="HisK_dim/P_dom"/>
</dbReference>
<accession>A0A9X2DN28</accession>
<dbReference type="Proteomes" id="UP001139179">
    <property type="component" value="Unassembled WGS sequence"/>
</dbReference>
<dbReference type="AlphaFoldDB" id="A0A9X2DN28"/>
<keyword evidence="10" id="KW-0067">ATP-binding</keyword>
<evidence type="ECO:0000256" key="5">
    <source>
        <dbReference type="ARBA" id="ARBA00022553"/>
    </source>
</evidence>
<dbReference type="FunFam" id="3.30.565.10:FF:000006">
    <property type="entry name" value="Sensor histidine kinase WalK"/>
    <property type="match status" value="1"/>
</dbReference>
<dbReference type="PANTHER" id="PTHR45528:SF1">
    <property type="entry name" value="SENSOR HISTIDINE KINASE CPXA"/>
    <property type="match status" value="1"/>
</dbReference>
<evidence type="ECO:0000256" key="11">
    <source>
        <dbReference type="ARBA" id="ARBA00022989"/>
    </source>
</evidence>
<feature type="domain" description="Histidine kinase" evidence="15">
    <location>
        <begin position="224"/>
        <end position="438"/>
    </location>
</feature>
<evidence type="ECO:0000256" key="7">
    <source>
        <dbReference type="ARBA" id="ARBA00022692"/>
    </source>
</evidence>
<dbReference type="Pfam" id="PF00512">
    <property type="entry name" value="HisKA"/>
    <property type="match status" value="1"/>
</dbReference>
<evidence type="ECO:0000256" key="13">
    <source>
        <dbReference type="ARBA" id="ARBA00023136"/>
    </source>
</evidence>
<dbReference type="GO" id="GO:0005886">
    <property type="term" value="C:plasma membrane"/>
    <property type="evidence" value="ECO:0007669"/>
    <property type="project" value="UniProtKB-SubCell"/>
</dbReference>
<evidence type="ECO:0000256" key="14">
    <source>
        <dbReference type="SAM" id="Phobius"/>
    </source>
</evidence>
<keyword evidence="6" id="KW-0808">Transferase</keyword>
<dbReference type="CDD" id="cd00082">
    <property type="entry name" value="HisKA"/>
    <property type="match status" value="1"/>
</dbReference>
<keyword evidence="12" id="KW-0902">Two-component regulatory system</keyword>
<dbReference type="InterPro" id="IPR003660">
    <property type="entry name" value="HAMP_dom"/>
</dbReference>
<evidence type="ECO:0000313" key="18">
    <source>
        <dbReference type="Proteomes" id="UP001139179"/>
    </source>
</evidence>
<dbReference type="Gene3D" id="3.30.565.10">
    <property type="entry name" value="Histidine kinase-like ATPase, C-terminal domain"/>
    <property type="match status" value="1"/>
</dbReference>
<dbReference type="InterPro" id="IPR005467">
    <property type="entry name" value="His_kinase_dom"/>
</dbReference>
<evidence type="ECO:0000256" key="10">
    <source>
        <dbReference type="ARBA" id="ARBA00022840"/>
    </source>
</evidence>
<keyword evidence="5" id="KW-0597">Phosphoprotein</keyword>
<evidence type="ECO:0000259" key="16">
    <source>
        <dbReference type="PROSITE" id="PS50885"/>
    </source>
</evidence>
<dbReference type="Gene3D" id="6.10.340.10">
    <property type="match status" value="1"/>
</dbReference>
<evidence type="ECO:0000256" key="12">
    <source>
        <dbReference type="ARBA" id="ARBA00023012"/>
    </source>
</evidence>
<name>A0A9X2DN28_9BACI</name>
<proteinExistence type="predicted"/>
<feature type="domain" description="HAMP" evidence="16">
    <location>
        <begin position="166"/>
        <end position="216"/>
    </location>
</feature>
<keyword evidence="8" id="KW-0547">Nucleotide-binding</keyword>
<dbReference type="InterPro" id="IPR036890">
    <property type="entry name" value="HATPase_C_sf"/>
</dbReference>
<dbReference type="SUPFAM" id="SSF55874">
    <property type="entry name" value="ATPase domain of HSP90 chaperone/DNA topoisomerase II/histidine kinase"/>
    <property type="match status" value="1"/>
</dbReference>
<dbReference type="GO" id="GO:0000155">
    <property type="term" value="F:phosphorelay sensor kinase activity"/>
    <property type="evidence" value="ECO:0007669"/>
    <property type="project" value="InterPro"/>
</dbReference>
<dbReference type="Gene3D" id="1.10.287.130">
    <property type="match status" value="1"/>
</dbReference>
<keyword evidence="11 14" id="KW-1133">Transmembrane helix</keyword>
<evidence type="ECO:0000256" key="2">
    <source>
        <dbReference type="ARBA" id="ARBA00004651"/>
    </source>
</evidence>
<dbReference type="Pfam" id="PF00672">
    <property type="entry name" value="HAMP"/>
    <property type="match status" value="1"/>
</dbReference>
<reference evidence="17" key="1">
    <citation type="submission" date="2022-05" db="EMBL/GenBank/DDBJ databases">
        <title>Comparative Genomics of Spacecraft Associated Microbes.</title>
        <authorList>
            <person name="Tran M.T."/>
            <person name="Wright A."/>
            <person name="Seuylemezian A."/>
            <person name="Eisen J."/>
            <person name="Coil D."/>
        </authorList>
    </citation>
    <scope>NUCLEOTIDE SEQUENCE</scope>
    <source>
        <strain evidence="17">214.1.1</strain>
    </source>
</reference>
<evidence type="ECO:0000313" key="17">
    <source>
        <dbReference type="EMBL" id="MCM3713891.1"/>
    </source>
</evidence>
<evidence type="ECO:0000256" key="3">
    <source>
        <dbReference type="ARBA" id="ARBA00012438"/>
    </source>
</evidence>
<feature type="transmembrane region" description="Helical" evidence="14">
    <location>
        <begin position="141"/>
        <end position="165"/>
    </location>
</feature>
<dbReference type="RefSeq" id="WP_251222694.1">
    <property type="nucleotide sequence ID" value="NZ_JAMBOL010000004.1"/>
</dbReference>
<dbReference type="Pfam" id="PF02518">
    <property type="entry name" value="HATPase_c"/>
    <property type="match status" value="1"/>
</dbReference>
<keyword evidence="9 17" id="KW-0418">Kinase</keyword>
<dbReference type="InterPro" id="IPR050398">
    <property type="entry name" value="HssS/ArlS-like"/>
</dbReference>
<dbReference type="FunFam" id="1.10.287.130:FF:000001">
    <property type="entry name" value="Two-component sensor histidine kinase"/>
    <property type="match status" value="1"/>
</dbReference>
<evidence type="ECO:0000256" key="4">
    <source>
        <dbReference type="ARBA" id="ARBA00022475"/>
    </source>
</evidence>
<dbReference type="SUPFAM" id="SSF47384">
    <property type="entry name" value="Homodimeric domain of signal transducing histidine kinase"/>
    <property type="match status" value="1"/>
</dbReference>
<dbReference type="PROSITE" id="PS50109">
    <property type="entry name" value="HIS_KIN"/>
    <property type="match status" value="1"/>
</dbReference>
<dbReference type="EC" id="2.7.13.3" evidence="3"/>
<gene>
    <name evidence="17" type="ORF">M3202_07320</name>
</gene>
<sequence>MSLKIINLWEEVNKRFKFSIGLKSMLTNLGLFTILFAVIGFVLVFSISRIMLAGASLILEDHERVIRSIVSKGEIDQIQSYSANTNITVLLKEMDPVETTGITNEINGMKIINQFNADLNGKNVVITVSKSLEQEWESVRAIILVLIFVFIIIGIFVLIISGWTIKNMLRPIQEMVKTIRVGKLNLRLDVKTSHDELRDLAETFNELMDKVWDTYRRQDRFVSDASHELRTPLLVIQGYSDLLERWGGEDFTVRQEAIDSIKKEAAYMNKLVERLLLLAKSEQQILEVRTINLPELLEEVIRDSVVMNTGHTFMFEKKQEILVEGDLSLIKQVIRIILDNSIKYSPPPGKIAFTSEVEENNAVITIKDDGIGISKEDFPNIFERFYKADKSRSRVAGSTGLGLSIAQYIVQKHAGTISVYSEGLGKGTKVIIKLPIKRMVTQ</sequence>
<dbReference type="CDD" id="cd00075">
    <property type="entry name" value="HATPase"/>
    <property type="match status" value="1"/>
</dbReference>
<dbReference type="CDD" id="cd06225">
    <property type="entry name" value="HAMP"/>
    <property type="match status" value="1"/>
</dbReference>
<evidence type="ECO:0000256" key="6">
    <source>
        <dbReference type="ARBA" id="ARBA00022679"/>
    </source>
</evidence>
<dbReference type="EMBL" id="JAMBOL010000004">
    <property type="protein sequence ID" value="MCM3713891.1"/>
    <property type="molecule type" value="Genomic_DNA"/>
</dbReference>
<dbReference type="SMART" id="SM00304">
    <property type="entry name" value="HAMP"/>
    <property type="match status" value="1"/>
</dbReference>
<keyword evidence="18" id="KW-1185">Reference proteome</keyword>
<evidence type="ECO:0000256" key="1">
    <source>
        <dbReference type="ARBA" id="ARBA00000085"/>
    </source>
</evidence>
<dbReference type="InterPro" id="IPR036097">
    <property type="entry name" value="HisK_dim/P_sf"/>
</dbReference>
<dbReference type="GO" id="GO:0005524">
    <property type="term" value="F:ATP binding"/>
    <property type="evidence" value="ECO:0007669"/>
    <property type="project" value="UniProtKB-KW"/>
</dbReference>
<dbReference type="InterPro" id="IPR004358">
    <property type="entry name" value="Sig_transdc_His_kin-like_C"/>
</dbReference>
<feature type="transmembrane region" description="Helical" evidence="14">
    <location>
        <begin position="25"/>
        <end position="47"/>
    </location>
</feature>
<keyword evidence="7 14" id="KW-0812">Transmembrane</keyword>
<evidence type="ECO:0000256" key="8">
    <source>
        <dbReference type="ARBA" id="ARBA00022741"/>
    </source>
</evidence>
<dbReference type="PANTHER" id="PTHR45528">
    <property type="entry name" value="SENSOR HISTIDINE KINASE CPXA"/>
    <property type="match status" value="1"/>
</dbReference>
<dbReference type="PROSITE" id="PS50885">
    <property type="entry name" value="HAMP"/>
    <property type="match status" value="1"/>
</dbReference>
<dbReference type="InterPro" id="IPR003594">
    <property type="entry name" value="HATPase_dom"/>
</dbReference>
<evidence type="ECO:0000256" key="9">
    <source>
        <dbReference type="ARBA" id="ARBA00022777"/>
    </source>
</evidence>
<evidence type="ECO:0000259" key="15">
    <source>
        <dbReference type="PROSITE" id="PS50109"/>
    </source>
</evidence>
<comment type="caution">
    <text evidence="17">The sequence shown here is derived from an EMBL/GenBank/DDBJ whole genome shotgun (WGS) entry which is preliminary data.</text>
</comment>
<organism evidence="17 18">
    <name type="scientific">Halalkalibacter oceani</name>
    <dbReference type="NCBI Taxonomy" id="1653776"/>
    <lineage>
        <taxon>Bacteria</taxon>
        <taxon>Bacillati</taxon>
        <taxon>Bacillota</taxon>
        <taxon>Bacilli</taxon>
        <taxon>Bacillales</taxon>
        <taxon>Bacillaceae</taxon>
        <taxon>Halalkalibacter</taxon>
    </lineage>
</organism>
<keyword evidence="4" id="KW-1003">Cell membrane</keyword>
<dbReference type="PRINTS" id="PR00344">
    <property type="entry name" value="BCTRLSENSOR"/>
</dbReference>
<comment type="catalytic activity">
    <reaction evidence="1">
        <text>ATP + protein L-histidine = ADP + protein N-phospho-L-histidine.</text>
        <dbReference type="EC" id="2.7.13.3"/>
    </reaction>
</comment>
<comment type="subcellular location">
    <subcellularLocation>
        <location evidence="2">Cell membrane</location>
        <topology evidence="2">Multi-pass membrane protein</topology>
    </subcellularLocation>
</comment>
<dbReference type="SMART" id="SM00387">
    <property type="entry name" value="HATPase_c"/>
    <property type="match status" value="1"/>
</dbReference>